<keyword evidence="9" id="KW-1185">Reference proteome</keyword>
<feature type="compositionally biased region" description="Low complexity" evidence="6">
    <location>
        <begin position="75"/>
        <end position="87"/>
    </location>
</feature>
<gene>
    <name evidence="8" type="ORF">E5Z56_09075</name>
</gene>
<protein>
    <submittedName>
        <fullName evidence="8">Sodium pump decarboxylase</fullName>
    </submittedName>
</protein>
<dbReference type="Proteomes" id="UP000301475">
    <property type="component" value="Chromosome"/>
</dbReference>
<proteinExistence type="predicted"/>
<organism evidence="8 9">
    <name type="scientific">Ruminococcus bovis</name>
    <dbReference type="NCBI Taxonomy" id="2564099"/>
    <lineage>
        <taxon>Bacteria</taxon>
        <taxon>Bacillati</taxon>
        <taxon>Bacillota</taxon>
        <taxon>Clostridia</taxon>
        <taxon>Eubacteriales</taxon>
        <taxon>Oscillospiraceae</taxon>
        <taxon>Ruminococcus</taxon>
    </lineage>
</organism>
<feature type="region of interest" description="Disordered" evidence="6">
    <location>
        <begin position="63"/>
        <end position="87"/>
    </location>
</feature>
<dbReference type="EMBL" id="CP039381">
    <property type="protein sequence ID" value="QCT07495.1"/>
    <property type="molecule type" value="Genomic_DNA"/>
</dbReference>
<keyword evidence="5 7" id="KW-0472">Membrane</keyword>
<dbReference type="RefSeq" id="WP_138157503.1">
    <property type="nucleotide sequence ID" value="NZ_CP039381.1"/>
</dbReference>
<dbReference type="GO" id="GO:0015081">
    <property type="term" value="F:sodium ion transmembrane transporter activity"/>
    <property type="evidence" value="ECO:0007669"/>
    <property type="project" value="InterPro"/>
</dbReference>
<sequence length="141" mass="14585">MDLKTIMAAGLSVSEKFNISFTVILTGFVVVFTVLILLILIIAAYGKIVSSAQNKSKAKKEAKAAAEKAAKATEKSAPAPAPVQKVAPSNGLTDEIVAVIAAAVDSTYGVGNAKIKSIKKSPSSGRPAWGQVGVIDNTRPF</sequence>
<evidence type="ECO:0000313" key="8">
    <source>
        <dbReference type="EMBL" id="QCT07495.1"/>
    </source>
</evidence>
<evidence type="ECO:0000256" key="2">
    <source>
        <dbReference type="ARBA" id="ARBA00022475"/>
    </source>
</evidence>
<evidence type="ECO:0000256" key="5">
    <source>
        <dbReference type="ARBA" id="ARBA00023136"/>
    </source>
</evidence>
<evidence type="ECO:0000256" key="7">
    <source>
        <dbReference type="SAM" id="Phobius"/>
    </source>
</evidence>
<keyword evidence="3 7" id="KW-0812">Transmembrane</keyword>
<dbReference type="Pfam" id="PF04277">
    <property type="entry name" value="OAD_gamma"/>
    <property type="match status" value="1"/>
</dbReference>
<keyword evidence="2" id="KW-1003">Cell membrane</keyword>
<dbReference type="AlphaFoldDB" id="A0A4P8XWH9"/>
<dbReference type="NCBIfam" id="TIGR01195">
    <property type="entry name" value="oadG_fam"/>
    <property type="match status" value="1"/>
</dbReference>
<evidence type="ECO:0000313" key="9">
    <source>
        <dbReference type="Proteomes" id="UP000301475"/>
    </source>
</evidence>
<reference evidence="8 9" key="1">
    <citation type="submission" date="2019-04" db="EMBL/GenBank/DDBJ databases">
        <authorList>
            <person name="Embree M."/>
            <person name="Gaffney J.R."/>
        </authorList>
    </citation>
    <scope>NUCLEOTIDE SEQUENCE [LARGE SCALE GENOMIC DNA]</scope>
    <source>
        <strain evidence="8 9">JE7A12</strain>
    </source>
</reference>
<evidence type="ECO:0000256" key="3">
    <source>
        <dbReference type="ARBA" id="ARBA00022692"/>
    </source>
</evidence>
<comment type="subcellular location">
    <subcellularLocation>
        <location evidence="1">Cell membrane</location>
    </subcellularLocation>
</comment>
<keyword evidence="4 7" id="KW-1133">Transmembrane helix</keyword>
<evidence type="ECO:0000256" key="6">
    <source>
        <dbReference type="SAM" id="MobiDB-lite"/>
    </source>
</evidence>
<dbReference type="GO" id="GO:0005886">
    <property type="term" value="C:plasma membrane"/>
    <property type="evidence" value="ECO:0007669"/>
    <property type="project" value="UniProtKB-SubCell"/>
</dbReference>
<accession>A0A4P8XWH9</accession>
<name>A0A4P8XWH9_9FIRM</name>
<feature type="transmembrane region" description="Helical" evidence="7">
    <location>
        <begin position="20"/>
        <end position="45"/>
    </location>
</feature>
<dbReference type="GO" id="GO:0036376">
    <property type="term" value="P:sodium ion export across plasma membrane"/>
    <property type="evidence" value="ECO:0007669"/>
    <property type="project" value="InterPro"/>
</dbReference>
<feature type="compositionally biased region" description="Basic and acidic residues" evidence="6">
    <location>
        <begin position="63"/>
        <end position="74"/>
    </location>
</feature>
<evidence type="ECO:0000256" key="4">
    <source>
        <dbReference type="ARBA" id="ARBA00022989"/>
    </source>
</evidence>
<dbReference type="KEGG" id="ruj:E5Z56_09075"/>
<dbReference type="InterPro" id="IPR005899">
    <property type="entry name" value="Na_pump_deCOase"/>
</dbReference>
<evidence type="ECO:0000256" key="1">
    <source>
        <dbReference type="ARBA" id="ARBA00004236"/>
    </source>
</evidence>